<evidence type="ECO:0000313" key="2">
    <source>
        <dbReference type="Proteomes" id="UP000515163"/>
    </source>
</evidence>
<accession>A0A6P8I8S2</accession>
<dbReference type="Proteomes" id="UP000515163">
    <property type="component" value="Unplaced"/>
</dbReference>
<evidence type="ECO:0000313" key="3">
    <source>
        <dbReference type="RefSeq" id="XP_031563641.1"/>
    </source>
</evidence>
<dbReference type="InterPro" id="IPR044992">
    <property type="entry name" value="ChyE-like"/>
</dbReference>
<dbReference type="Pfam" id="PF00117">
    <property type="entry name" value="GATase"/>
    <property type="match status" value="1"/>
</dbReference>
<sequence>MKRFAAISCSDDEKWGKSEGIVKRYEDFYRIKDEEWTGFHATRGNVPTIEDLEKFDAFLISGSISSANDNKEWILKLKEFIQALVSLDKAKKRPKLVGICFGHQLIGSTLGGQVGPNPSKDFILHAEEIVGNEAASKVKGLEGLFDNGPLRLLESHGECLTELPDGAINLASSSSCKQELVKFSDNILGLQSHPDMLKEEVQNLILPAISKKFNWSDEKIKEIEASVNMKLHPDKMNEAIKKFIQN</sequence>
<dbReference type="GO" id="GO:0005829">
    <property type="term" value="C:cytosol"/>
    <property type="evidence" value="ECO:0007669"/>
    <property type="project" value="TreeGrafter"/>
</dbReference>
<keyword evidence="2" id="KW-1185">Reference proteome</keyword>
<evidence type="ECO:0000259" key="1">
    <source>
        <dbReference type="Pfam" id="PF00117"/>
    </source>
</evidence>
<dbReference type="SUPFAM" id="SSF52317">
    <property type="entry name" value="Class I glutamine amidotransferase-like"/>
    <property type="match status" value="1"/>
</dbReference>
<dbReference type="CDD" id="cd01741">
    <property type="entry name" value="GATase1_1"/>
    <property type="match status" value="1"/>
</dbReference>
<dbReference type="PROSITE" id="PS51273">
    <property type="entry name" value="GATASE_TYPE_1"/>
    <property type="match status" value="1"/>
</dbReference>
<gene>
    <name evidence="3" type="primary">LOC116299149</name>
</gene>
<dbReference type="GeneID" id="116299149"/>
<dbReference type="PANTHER" id="PTHR42695">
    <property type="entry name" value="GLUTAMINE AMIDOTRANSFERASE YLR126C-RELATED"/>
    <property type="match status" value="1"/>
</dbReference>
<dbReference type="KEGG" id="aten:116299149"/>
<dbReference type="RefSeq" id="XP_031563641.1">
    <property type="nucleotide sequence ID" value="XM_031707781.1"/>
</dbReference>
<feature type="domain" description="Glutamine amidotransferase" evidence="1">
    <location>
        <begin position="51"/>
        <end position="199"/>
    </location>
</feature>
<organism evidence="2 3">
    <name type="scientific">Actinia tenebrosa</name>
    <name type="common">Australian red waratah sea anemone</name>
    <dbReference type="NCBI Taxonomy" id="6105"/>
    <lineage>
        <taxon>Eukaryota</taxon>
        <taxon>Metazoa</taxon>
        <taxon>Cnidaria</taxon>
        <taxon>Anthozoa</taxon>
        <taxon>Hexacorallia</taxon>
        <taxon>Actiniaria</taxon>
        <taxon>Actiniidae</taxon>
        <taxon>Actinia</taxon>
    </lineage>
</organism>
<name>A0A6P8I8S2_ACTTE</name>
<dbReference type="InterPro" id="IPR017926">
    <property type="entry name" value="GATASE"/>
</dbReference>
<dbReference type="AlphaFoldDB" id="A0A6P8I8S2"/>
<reference evidence="3" key="1">
    <citation type="submission" date="2025-08" db="UniProtKB">
        <authorList>
            <consortium name="RefSeq"/>
        </authorList>
    </citation>
    <scope>IDENTIFICATION</scope>
    <source>
        <tissue evidence="3">Tentacle</tissue>
    </source>
</reference>
<protein>
    <submittedName>
        <fullName evidence="3">Gamma-glutamyl peptidase 5-like</fullName>
    </submittedName>
</protein>
<dbReference type="OrthoDB" id="92161at2759"/>
<dbReference type="Gene3D" id="3.40.50.880">
    <property type="match status" value="1"/>
</dbReference>
<dbReference type="PANTHER" id="PTHR42695:SF5">
    <property type="entry name" value="GLUTAMINE AMIDOTRANSFERASE YLR126C-RELATED"/>
    <property type="match status" value="1"/>
</dbReference>
<proteinExistence type="predicted"/>
<dbReference type="InParanoid" id="A0A6P8I8S2"/>
<dbReference type="InterPro" id="IPR029062">
    <property type="entry name" value="Class_I_gatase-like"/>
</dbReference>